<dbReference type="OrthoDB" id="8357868at2"/>
<organism evidence="1 2">
    <name type="scientific">Eubacterium ramulus</name>
    <dbReference type="NCBI Taxonomy" id="39490"/>
    <lineage>
        <taxon>Bacteria</taxon>
        <taxon>Bacillati</taxon>
        <taxon>Bacillota</taxon>
        <taxon>Clostridia</taxon>
        <taxon>Eubacteriales</taxon>
        <taxon>Eubacteriaceae</taxon>
        <taxon>Eubacterium</taxon>
    </lineage>
</organism>
<dbReference type="RefSeq" id="WP_055289129.1">
    <property type="nucleotide sequence ID" value="NZ_CP173382.1"/>
</dbReference>
<sequence>MKKKECAYCKKEFDSNRKRSAEHIFPQVLLELFPEQDVSFTPERTFKDNFGLTIADVCSECNNGILSGLDQYGGKLIKEQFLEEIDYNLKDSEIEKEIDYSIFVKWIIKITYNYMRSRKTDCSFITKYIECILEDKEMPDAFNVFMGVHVNTTPLPERCYEYKPLEIVEEPRLIGTALGLSMLHDLPLDYNRVIISGSEATLCLRFGNAIIYIVFWKNNSIKEMRTKYVDLLQKEFNFKMLKPGKNKYKLKRVTASSNISMGYWHLLSRSALRQDDMLVDSLIHGRDVKAVRKSFESMRSEEDWRASQLLVERDMFPENRRVKKEYEDFFRNRD</sequence>
<dbReference type="Proteomes" id="UP000095492">
    <property type="component" value="Unassembled WGS sequence"/>
</dbReference>
<evidence type="ECO:0000313" key="2">
    <source>
        <dbReference type="Proteomes" id="UP000095492"/>
    </source>
</evidence>
<dbReference type="AlphaFoldDB" id="A0A173RJ34"/>
<dbReference type="GeneID" id="97391113"/>
<dbReference type="EMBL" id="CYYA01000002">
    <property type="protein sequence ID" value="CUM77716.1"/>
    <property type="molecule type" value="Genomic_DNA"/>
</dbReference>
<evidence type="ECO:0008006" key="3">
    <source>
        <dbReference type="Google" id="ProtNLM"/>
    </source>
</evidence>
<dbReference type="STRING" id="39490.ERS852448_00436"/>
<protein>
    <recommendedName>
        <fullName evidence="3">HNH endonuclease</fullName>
    </recommendedName>
</protein>
<name>A0A173RJ34_EUBRA</name>
<evidence type="ECO:0000313" key="1">
    <source>
        <dbReference type="EMBL" id="CUM77716.1"/>
    </source>
</evidence>
<proteinExistence type="predicted"/>
<gene>
    <name evidence="1" type="ORF">ERS852448_00436</name>
</gene>
<reference evidence="1 2" key="1">
    <citation type="submission" date="2015-09" db="EMBL/GenBank/DDBJ databases">
        <authorList>
            <consortium name="Pathogen Informatics"/>
        </authorList>
    </citation>
    <scope>NUCLEOTIDE SEQUENCE [LARGE SCALE GENOMIC DNA]</scope>
    <source>
        <strain evidence="1 2">2789STDY5608891</strain>
    </source>
</reference>
<accession>A0A173RJ34</accession>